<organism evidence="2 3">
    <name type="scientific">Aureobasidium pullulans EXF-150</name>
    <dbReference type="NCBI Taxonomy" id="1043002"/>
    <lineage>
        <taxon>Eukaryota</taxon>
        <taxon>Fungi</taxon>
        <taxon>Dikarya</taxon>
        <taxon>Ascomycota</taxon>
        <taxon>Pezizomycotina</taxon>
        <taxon>Dothideomycetes</taxon>
        <taxon>Dothideomycetidae</taxon>
        <taxon>Dothideales</taxon>
        <taxon>Saccotheciaceae</taxon>
        <taxon>Aureobasidium</taxon>
    </lineage>
</organism>
<evidence type="ECO:0000313" key="3">
    <source>
        <dbReference type="Proteomes" id="UP000030706"/>
    </source>
</evidence>
<feature type="coiled-coil region" evidence="1">
    <location>
        <begin position="88"/>
        <end position="136"/>
    </location>
</feature>
<gene>
    <name evidence="2" type="ORF">M438DRAFT_346775</name>
</gene>
<reference evidence="2 3" key="1">
    <citation type="journal article" date="2014" name="BMC Genomics">
        <title>Genome sequencing of four Aureobasidium pullulans varieties: biotechnological potential, stress tolerance, and description of new species.</title>
        <authorList>
            <person name="Gostin Ar C."/>
            <person name="Ohm R.A."/>
            <person name="Kogej T."/>
            <person name="Sonjak S."/>
            <person name="Turk M."/>
            <person name="Zajc J."/>
            <person name="Zalar P."/>
            <person name="Grube M."/>
            <person name="Sun H."/>
            <person name="Han J."/>
            <person name="Sharma A."/>
            <person name="Chiniquy J."/>
            <person name="Ngan C.Y."/>
            <person name="Lipzen A."/>
            <person name="Barry K."/>
            <person name="Grigoriev I.V."/>
            <person name="Gunde-Cimerman N."/>
        </authorList>
    </citation>
    <scope>NUCLEOTIDE SEQUENCE [LARGE SCALE GENOMIC DNA]</scope>
    <source>
        <strain evidence="2 3">EXF-150</strain>
    </source>
</reference>
<sequence length="454" mass="51031">MNPRAPHYKFHAPASGSSNGADLATVFGSLRTNFVPATVPASDTVSSPRDNLSLVKFESNTGYDDQEFLKLARAERQAHSDLMMHSKLLRLEAQVGELMSQRAATEKKQAESDEINKDLRSEVVNLKGQIRSHHDKLEICKRLADERARHARELDQRLETIASMMEPRFQHQETRINRVESIVRTSESSVTSQIKQHIAQLQFNDKCLAGAEQKTGDTVISKGYDGSKPQTNGTALQFPQADSPINKLEQAHGTHEKYLKTVGEALVAHQTGIDVANGKINILESKIEVLESGSSKSSGQQQVENGLFKMHPTSAAIIQMQSQIDHLTKDISHKRIGAENPKSGDSSANDTERLLIQMDETRAQICEMEERLSSLTEAQRLVDECGMASKLRLEIMFYQLTKELLGKCEPEDVEYGLDEDRTFILRQRVLERLSIENQVQLEFLRLKESQQMPR</sequence>
<accession>A0A074Y8I5</accession>
<evidence type="ECO:0000313" key="2">
    <source>
        <dbReference type="EMBL" id="KEQ83136.1"/>
    </source>
</evidence>
<dbReference type="AlphaFoldDB" id="A0A074Y8I5"/>
<evidence type="ECO:0000256" key="1">
    <source>
        <dbReference type="SAM" id="Coils"/>
    </source>
</evidence>
<dbReference type="RefSeq" id="XP_029759323.1">
    <property type="nucleotide sequence ID" value="XM_029905762.1"/>
</dbReference>
<dbReference type="EMBL" id="KL584985">
    <property type="protein sequence ID" value="KEQ83136.1"/>
    <property type="molecule type" value="Genomic_DNA"/>
</dbReference>
<proteinExistence type="predicted"/>
<name>A0A074Y8I5_AURPU</name>
<keyword evidence="1" id="KW-0175">Coiled coil</keyword>
<dbReference type="Proteomes" id="UP000030706">
    <property type="component" value="Unassembled WGS sequence"/>
</dbReference>
<keyword evidence="3" id="KW-1185">Reference proteome</keyword>
<dbReference type="OrthoDB" id="3912376at2759"/>
<dbReference type="HOGENOM" id="CLU_667267_0_0_1"/>
<dbReference type="GeneID" id="40748068"/>
<protein>
    <submittedName>
        <fullName evidence="2">Uncharacterized protein</fullName>
    </submittedName>
</protein>